<organism evidence="2 3">
    <name type="scientific">Kipferlia bialata</name>
    <dbReference type="NCBI Taxonomy" id="797122"/>
    <lineage>
        <taxon>Eukaryota</taxon>
        <taxon>Metamonada</taxon>
        <taxon>Carpediemonas-like organisms</taxon>
        <taxon>Kipferlia</taxon>
    </lineage>
</organism>
<gene>
    <name evidence="2" type="ORF">KIPB_009324</name>
</gene>
<proteinExistence type="predicted"/>
<evidence type="ECO:0000313" key="3">
    <source>
        <dbReference type="Proteomes" id="UP000265618"/>
    </source>
</evidence>
<protein>
    <submittedName>
        <fullName evidence="2">Uncharacterized protein</fullName>
    </submittedName>
</protein>
<sequence length="361" mass="40237">RLHDAQQTINGMNTVYKAQMDALQAELNTLKEAQTSGGQGTRRAIQRLEFNNQQLEAKIAQYEAQAEAYRRDLANIVSREEYEALRLENQKLKERPIGGERMRLQVTDLQDQLNDRDIQIQRLRAQVKARTDELAAFTAGEDVVAIDWESEINGDAVLSLESDCVTFDDWVSLHEYVDRPEAEERLRSISTLNLVDTALMDGSLAIIVAGVLPRMPSVMELNLSNNCLTPECLTVELAKACKDMRVLDLSDNDGLVTGNRSAQSLFTVQLIRASSEEGTREALPSLILPGLEPETYEALKGLITRHPQMAAMWEHCVTHNPVEWAPMQDVDLSASLAMSEEDKTAAGMLVAFSGLPIILSW</sequence>
<comment type="caution">
    <text evidence="2">The sequence shown here is derived from an EMBL/GenBank/DDBJ whole genome shotgun (WGS) entry which is preliminary data.</text>
</comment>
<keyword evidence="3" id="KW-1185">Reference proteome</keyword>
<dbReference type="InterPro" id="IPR032675">
    <property type="entry name" value="LRR_dom_sf"/>
</dbReference>
<evidence type="ECO:0000256" key="1">
    <source>
        <dbReference type="SAM" id="Coils"/>
    </source>
</evidence>
<dbReference type="Proteomes" id="UP000265618">
    <property type="component" value="Unassembled WGS sequence"/>
</dbReference>
<feature type="non-terminal residue" evidence="2">
    <location>
        <position position="1"/>
    </location>
</feature>
<dbReference type="SUPFAM" id="SSF52047">
    <property type="entry name" value="RNI-like"/>
    <property type="match status" value="1"/>
</dbReference>
<feature type="coiled-coil region" evidence="1">
    <location>
        <begin position="13"/>
        <end position="126"/>
    </location>
</feature>
<accession>A0A9K3GLG7</accession>
<dbReference type="Gene3D" id="3.80.10.10">
    <property type="entry name" value="Ribonuclease Inhibitor"/>
    <property type="match status" value="1"/>
</dbReference>
<name>A0A9K3GLG7_9EUKA</name>
<keyword evidence="1" id="KW-0175">Coiled coil</keyword>
<reference evidence="2 3" key="1">
    <citation type="journal article" date="2018" name="PLoS ONE">
        <title>The draft genome of Kipferlia bialata reveals reductive genome evolution in fornicate parasites.</title>
        <authorList>
            <person name="Tanifuji G."/>
            <person name="Takabayashi S."/>
            <person name="Kume K."/>
            <person name="Takagi M."/>
            <person name="Nakayama T."/>
            <person name="Kamikawa R."/>
            <person name="Inagaki Y."/>
            <person name="Hashimoto T."/>
        </authorList>
    </citation>
    <scope>NUCLEOTIDE SEQUENCE [LARGE SCALE GENOMIC DNA]</scope>
    <source>
        <strain evidence="2">NY0173</strain>
    </source>
</reference>
<dbReference type="EMBL" id="BDIP01003128">
    <property type="protein sequence ID" value="GIQ87312.1"/>
    <property type="molecule type" value="Genomic_DNA"/>
</dbReference>
<dbReference type="AlphaFoldDB" id="A0A9K3GLG7"/>
<evidence type="ECO:0000313" key="2">
    <source>
        <dbReference type="EMBL" id="GIQ87312.1"/>
    </source>
</evidence>